<dbReference type="KEGG" id="ahz:APS56_08930"/>
<keyword evidence="2" id="KW-1185">Reference proteome</keyword>
<dbReference type="Pfam" id="PF12771">
    <property type="entry name" value="SusD-like_2"/>
    <property type="match status" value="1"/>
</dbReference>
<reference evidence="1 2" key="1">
    <citation type="submission" date="2015-10" db="EMBL/GenBank/DDBJ databases">
        <authorList>
            <person name="Gilbert D.G."/>
        </authorList>
    </citation>
    <scope>NUCLEOTIDE SEQUENCE [LARGE SCALE GENOMIC DNA]</scope>
    <source>
        <strain evidence="2">HZ-22</strain>
    </source>
</reference>
<dbReference type="OrthoDB" id="725917at2"/>
<dbReference type="Gene3D" id="1.25.40.390">
    <property type="match status" value="1"/>
</dbReference>
<dbReference type="EMBL" id="CP012898">
    <property type="protein sequence ID" value="ALJ05240.1"/>
    <property type="molecule type" value="Genomic_DNA"/>
</dbReference>
<dbReference type="PROSITE" id="PS51257">
    <property type="entry name" value="PROKAR_LIPOPROTEIN"/>
    <property type="match status" value="1"/>
</dbReference>
<sequence length="534" mass="60405">MKKIITTFSSITLISLLFISCEIGNFNLQDDPDYLDINSANPEYLLNEVQYLFKEIVEDLGVHTDDIMRYESLSYEYPDIVDADVLDTQWERYYEALNNSRAIEVIAESDQTLLFHNAVNKLLLGYLTVTLVDYIGGIPYSEAVDNATYPNPNVDDGAELYKIVLADIDQAITNIEDATFEISTDLFYDSNKTRWIAFAKSLKLRLLIQTRLASSEIGITDLKTEINTLLGEDIISVASEDFQYRYGTTMEPESRHRYFISAYDNGFSGHMGNYFMWMLKDSKNVADPRIRYYLYRQSDVDPFSGPPYVACQYDTNADYCYIGEHYWGLDHGDNRDGRGDNLLKTVYGIYPGGGTFDEDQFTDAPSQSNHLGGAGILPIITSSYMKFLIAEAALVLGTDGNPVDLLEDAIRDSMDKVLSFGSVTSAMAATQSDVDDYVDEVITNYNAATTDEEKLDIIITEFYMAGYGNSIEAYNAYRRTGYPSNIQTHINNDNPVFPRTYPYSENEVDRNNSIEQKPNTVQVFWDTNPAGFIK</sequence>
<dbReference type="PATRIC" id="fig|1736674.3.peg.1824"/>
<name>A0A0P0DBD7_9FLAO</name>
<dbReference type="RefSeq" id="WP_054727324.1">
    <property type="nucleotide sequence ID" value="NZ_CP012898.1"/>
</dbReference>
<dbReference type="Proteomes" id="UP000057981">
    <property type="component" value="Chromosome"/>
</dbReference>
<accession>A0A0P0DBD7</accession>
<evidence type="ECO:0000313" key="1">
    <source>
        <dbReference type="EMBL" id="ALJ05240.1"/>
    </source>
</evidence>
<proteinExistence type="predicted"/>
<evidence type="ECO:0008006" key="3">
    <source>
        <dbReference type="Google" id="ProtNLM"/>
    </source>
</evidence>
<dbReference type="SUPFAM" id="SSF48452">
    <property type="entry name" value="TPR-like"/>
    <property type="match status" value="1"/>
</dbReference>
<evidence type="ECO:0000313" key="2">
    <source>
        <dbReference type="Proteomes" id="UP000057981"/>
    </source>
</evidence>
<dbReference type="AlphaFoldDB" id="A0A0P0DBD7"/>
<dbReference type="STRING" id="1736674.APS56_08930"/>
<protein>
    <recommendedName>
        <fullName evidence="3">SusD/RagB family nutrient-binding outer membrane lipoprotein</fullName>
    </recommendedName>
</protein>
<dbReference type="InterPro" id="IPR011990">
    <property type="entry name" value="TPR-like_helical_dom_sf"/>
</dbReference>
<gene>
    <name evidence="1" type="ORF">APS56_08930</name>
</gene>
<dbReference type="InterPro" id="IPR041662">
    <property type="entry name" value="SusD-like_2"/>
</dbReference>
<organism evidence="1 2">
    <name type="scientific">Pseudalgibacter alginicilyticus</name>
    <dbReference type="NCBI Taxonomy" id="1736674"/>
    <lineage>
        <taxon>Bacteria</taxon>
        <taxon>Pseudomonadati</taxon>
        <taxon>Bacteroidota</taxon>
        <taxon>Flavobacteriia</taxon>
        <taxon>Flavobacteriales</taxon>
        <taxon>Flavobacteriaceae</taxon>
        <taxon>Pseudalgibacter</taxon>
    </lineage>
</organism>